<evidence type="ECO:0000256" key="4">
    <source>
        <dbReference type="ARBA" id="ARBA00023002"/>
    </source>
</evidence>
<feature type="binding site" evidence="9">
    <location>
        <begin position="351"/>
        <end position="352"/>
    </location>
    <ligand>
        <name>FMN</name>
        <dbReference type="ChEBI" id="CHEBI:58210"/>
    </ligand>
</feature>
<dbReference type="InterPro" id="IPR012133">
    <property type="entry name" value="Alpha-hydoxy_acid_DH_FMN"/>
</dbReference>
<reference evidence="12" key="1">
    <citation type="submission" date="2016-11" db="UniProtKB">
        <authorList>
            <consortium name="WormBaseParasite"/>
        </authorList>
    </citation>
    <scope>IDENTIFICATION</scope>
</reference>
<dbReference type="InterPro" id="IPR000262">
    <property type="entry name" value="FMN-dep_DH"/>
</dbReference>
<feature type="binding site" evidence="9">
    <location>
        <position position="272"/>
    </location>
    <ligand>
        <name>FMN</name>
        <dbReference type="ChEBI" id="CHEBI:58210"/>
    </ligand>
</feature>
<dbReference type="GO" id="GO:0005782">
    <property type="term" value="C:peroxisomal matrix"/>
    <property type="evidence" value="ECO:0007669"/>
    <property type="project" value="TreeGrafter"/>
</dbReference>
<evidence type="ECO:0000256" key="8">
    <source>
        <dbReference type="PIRSR" id="PIRSR000138-1"/>
    </source>
</evidence>
<evidence type="ECO:0000256" key="5">
    <source>
        <dbReference type="ARBA" id="ARBA00024042"/>
    </source>
</evidence>
<dbReference type="Pfam" id="PF01070">
    <property type="entry name" value="FMN_dh"/>
    <property type="match status" value="1"/>
</dbReference>
<evidence type="ECO:0000313" key="11">
    <source>
        <dbReference type="Proteomes" id="UP000095281"/>
    </source>
</evidence>
<dbReference type="InterPro" id="IPR013785">
    <property type="entry name" value="Aldolase_TIM"/>
</dbReference>
<feature type="binding site" evidence="9">
    <location>
        <position position="192"/>
    </location>
    <ligand>
        <name>glyoxylate</name>
        <dbReference type="ChEBI" id="CHEBI:36655"/>
    </ligand>
</feature>
<evidence type="ECO:0000259" key="10">
    <source>
        <dbReference type="PROSITE" id="PS51349"/>
    </source>
</evidence>
<dbReference type="GO" id="GO:0001561">
    <property type="term" value="P:fatty acid alpha-oxidation"/>
    <property type="evidence" value="ECO:0007669"/>
    <property type="project" value="TreeGrafter"/>
</dbReference>
<dbReference type="InterPro" id="IPR037396">
    <property type="entry name" value="FMN_HAD"/>
</dbReference>
<evidence type="ECO:0000256" key="2">
    <source>
        <dbReference type="ARBA" id="ARBA00022630"/>
    </source>
</evidence>
<keyword evidence="3 9" id="KW-0288">FMN</keyword>
<dbReference type="Proteomes" id="UP000095281">
    <property type="component" value="Unplaced"/>
</dbReference>
<feature type="binding site" evidence="9">
    <location>
        <position position="296"/>
    </location>
    <ligand>
        <name>glyoxylate</name>
        <dbReference type="ChEBI" id="CHEBI:36655"/>
    </ligand>
</feature>
<keyword evidence="4" id="KW-0560">Oxidoreductase</keyword>
<dbReference type="GO" id="GO:0003973">
    <property type="term" value="F:(S)-2-hydroxy-acid oxidase activity"/>
    <property type="evidence" value="ECO:0007669"/>
    <property type="project" value="UniProtKB-EC"/>
</dbReference>
<dbReference type="PROSITE" id="PS00557">
    <property type="entry name" value="FMN_HYDROXY_ACID_DH_1"/>
    <property type="match status" value="1"/>
</dbReference>
<feature type="active site" description="Proton acceptor" evidence="8">
    <location>
        <position position="296"/>
    </location>
</feature>
<name>A0A1I8C1Q9_MELHA</name>
<accession>A0A1I8C1Q9</accession>
<comment type="cofactor">
    <cofactor evidence="1">
        <name>FMN</name>
        <dbReference type="ChEBI" id="CHEBI:58210"/>
    </cofactor>
</comment>
<protein>
    <submittedName>
        <fullName evidence="12">FMN hydroxy acid dehydrogenase domain-containing protein</fullName>
    </submittedName>
</protein>
<comment type="similarity">
    <text evidence="5">Belongs to the FMN-dependent alpha-hydroxy acid dehydrogenase family.</text>
</comment>
<evidence type="ECO:0000256" key="7">
    <source>
        <dbReference type="ARBA" id="ARBA00029327"/>
    </source>
</evidence>
<proteinExistence type="inferred from homology"/>
<dbReference type="CDD" id="cd02809">
    <property type="entry name" value="alpha_hydroxyacid_oxid_FMN"/>
    <property type="match status" value="1"/>
</dbReference>
<feature type="domain" description="FMN hydroxy acid dehydrogenase" evidence="10">
    <location>
        <begin position="2"/>
        <end position="402"/>
    </location>
</feature>
<feature type="binding site" evidence="9">
    <location>
        <position position="183"/>
    </location>
    <ligand>
        <name>FMN</name>
        <dbReference type="ChEBI" id="CHEBI:58210"/>
    </ligand>
</feature>
<dbReference type="AlphaFoldDB" id="A0A1I8C1Q9"/>
<sequence>MDKLSGYISLMDVEKRALEIMPLSVRGYYASGADDEETLRENREAFRKLVKMIIHIIIRKKPVGVLRDVSILDTSVQFHLKNPSKSAKQKIKEFKFPYPIGIAPTAFQRMAHDEGEIATVKAASEMNVPMICSTLSTTPLEEVAKNADNNSIWFQLYIYKNRSLTEKLVRRAEKAGYSALVLTVDAPHFGRRRADERNGFKLPEHLSVANFKEESKFADNNGASGLTKYIISNFDPTLNWEVLRWLVDFSILPVSLPLENVQIFCLIKVIVKGIMRGDDSLLAIEAGAAAIIVSNHGGRQLDHCMSTVIDVLPEIVEAVQDRVPVFVDGGFRTGTDIFKALALGAQLVFIGRPIIYGLAVGGKEGVKHVIKLLKSELDYAMRLSGCATISQLRSQKDIVVYRNRFFSKL</sequence>
<feature type="binding site" evidence="9">
    <location>
        <position position="294"/>
    </location>
    <ligand>
        <name>FMN</name>
        <dbReference type="ChEBI" id="CHEBI:58210"/>
    </ligand>
</feature>
<feature type="binding site" evidence="9">
    <location>
        <position position="157"/>
    </location>
    <ligand>
        <name>glyoxylate</name>
        <dbReference type="ChEBI" id="CHEBI:36655"/>
    </ligand>
</feature>
<evidence type="ECO:0000256" key="9">
    <source>
        <dbReference type="PIRSR" id="PIRSR000138-2"/>
    </source>
</evidence>
<dbReference type="PROSITE" id="PS51349">
    <property type="entry name" value="FMN_HYDROXY_ACID_DH_2"/>
    <property type="match status" value="1"/>
</dbReference>
<evidence type="ECO:0000256" key="1">
    <source>
        <dbReference type="ARBA" id="ARBA00001917"/>
    </source>
</evidence>
<feature type="binding site" evidence="9">
    <location>
        <position position="155"/>
    </location>
    <ligand>
        <name>FMN</name>
        <dbReference type="ChEBI" id="CHEBI:58210"/>
    </ligand>
</feature>
<feature type="binding site" evidence="9">
    <location>
        <position position="299"/>
    </location>
    <ligand>
        <name>glyoxylate</name>
        <dbReference type="ChEBI" id="CHEBI:36655"/>
    </ligand>
</feature>
<evidence type="ECO:0000256" key="6">
    <source>
        <dbReference type="ARBA" id="ARBA00029325"/>
    </source>
</evidence>
<dbReference type="Gene3D" id="3.20.20.70">
    <property type="entry name" value="Aldolase class I"/>
    <property type="match status" value="1"/>
</dbReference>
<dbReference type="PIRSF" id="PIRSF000138">
    <property type="entry name" value="Al-hdrx_acd_dh"/>
    <property type="match status" value="1"/>
</dbReference>
<dbReference type="OMA" id="AGMSNTH"/>
<feature type="binding site" evidence="9">
    <location>
        <position position="28"/>
    </location>
    <ligand>
        <name>glyoxylate</name>
        <dbReference type="ChEBI" id="CHEBI:36655"/>
    </ligand>
</feature>
<dbReference type="PANTHER" id="PTHR10578">
    <property type="entry name" value="S -2-HYDROXY-ACID OXIDASE-RELATED"/>
    <property type="match status" value="1"/>
</dbReference>
<comment type="catalytic activity">
    <reaction evidence="6">
        <text>a (2S)-2-hydroxycarboxylate + O2 = a 2-oxocarboxylate + H2O2</text>
        <dbReference type="Rhea" id="RHEA:16789"/>
        <dbReference type="ChEBI" id="CHEBI:15379"/>
        <dbReference type="ChEBI" id="CHEBI:16240"/>
        <dbReference type="ChEBI" id="CHEBI:35179"/>
        <dbReference type="ChEBI" id="CHEBI:58123"/>
        <dbReference type="EC" id="1.1.3.15"/>
    </reaction>
    <physiologicalReaction direction="left-to-right" evidence="6">
        <dbReference type="Rhea" id="RHEA:16790"/>
    </physiologicalReaction>
</comment>
<dbReference type="WBParaSite" id="MhA1_Contig935.frz3.gene5">
    <property type="protein sequence ID" value="MhA1_Contig935.frz3.gene5"/>
    <property type="gene ID" value="MhA1_Contig935.frz3.gene5"/>
</dbReference>
<keyword evidence="2 9" id="KW-0285">Flavoprotein</keyword>
<dbReference type="InterPro" id="IPR008259">
    <property type="entry name" value="FMN_hydac_DH_AS"/>
</dbReference>
<keyword evidence="11" id="KW-1185">Reference proteome</keyword>
<organism evidence="11 12">
    <name type="scientific">Meloidogyne hapla</name>
    <name type="common">Root-knot nematode worm</name>
    <dbReference type="NCBI Taxonomy" id="6305"/>
    <lineage>
        <taxon>Eukaryota</taxon>
        <taxon>Metazoa</taxon>
        <taxon>Ecdysozoa</taxon>
        <taxon>Nematoda</taxon>
        <taxon>Chromadorea</taxon>
        <taxon>Rhabditida</taxon>
        <taxon>Tylenchina</taxon>
        <taxon>Tylenchomorpha</taxon>
        <taxon>Tylenchoidea</taxon>
        <taxon>Meloidogynidae</taxon>
        <taxon>Meloidogyninae</taxon>
        <taxon>Meloidogyne</taxon>
    </lineage>
</organism>
<dbReference type="GO" id="GO:0010181">
    <property type="term" value="F:FMN binding"/>
    <property type="evidence" value="ECO:0007669"/>
    <property type="project" value="InterPro"/>
</dbReference>
<dbReference type="SUPFAM" id="SSF51395">
    <property type="entry name" value="FMN-linked oxidoreductases"/>
    <property type="match status" value="1"/>
</dbReference>
<feature type="binding site" evidence="9">
    <location>
        <begin position="328"/>
        <end position="332"/>
    </location>
    <ligand>
        <name>FMN</name>
        <dbReference type="ChEBI" id="CHEBI:58210"/>
    </ligand>
</feature>
<dbReference type="FunFam" id="3.20.20.70:FF:000029">
    <property type="entry name" value="L-lactate dehydrogenase"/>
    <property type="match status" value="1"/>
</dbReference>
<evidence type="ECO:0000313" key="12">
    <source>
        <dbReference type="WBParaSite" id="MhA1_Contig935.frz3.gene5"/>
    </source>
</evidence>
<feature type="binding site" evidence="9">
    <location>
        <begin position="104"/>
        <end position="106"/>
    </location>
    <ligand>
        <name>FMN</name>
        <dbReference type="ChEBI" id="CHEBI:58210"/>
    </ligand>
</feature>
<comment type="catalytic activity">
    <reaction evidence="7">
        <text>2-hydroxyoctanoate + O2 = 2-oxooctanoate + H2O2</text>
        <dbReference type="Rhea" id="RHEA:67940"/>
        <dbReference type="ChEBI" id="CHEBI:15379"/>
        <dbReference type="ChEBI" id="CHEBI:16240"/>
        <dbReference type="ChEBI" id="CHEBI:133514"/>
        <dbReference type="ChEBI" id="CHEBI:176689"/>
    </reaction>
    <physiologicalReaction direction="left-to-right" evidence="7">
        <dbReference type="Rhea" id="RHEA:67941"/>
    </physiologicalReaction>
</comment>
<feature type="binding site" evidence="9">
    <location>
        <position position="133"/>
    </location>
    <ligand>
        <name>FMN</name>
        <dbReference type="ChEBI" id="CHEBI:58210"/>
    </ligand>
</feature>
<dbReference type="PANTHER" id="PTHR10578:SF149">
    <property type="entry name" value="2-HYDROXYACID OXIDASE 2"/>
    <property type="match status" value="1"/>
</dbReference>
<evidence type="ECO:0000256" key="3">
    <source>
        <dbReference type="ARBA" id="ARBA00022643"/>
    </source>
</evidence>